<reference evidence="3 4" key="1">
    <citation type="journal article" date="2014" name="BMC Genomics">
        <title>Comparison of environmental and isolate Sulfobacillus genomes reveals diverse carbon, sulfur, nitrogen, and hydrogen metabolisms.</title>
        <authorList>
            <person name="Justice N.B."/>
            <person name="Norman A."/>
            <person name="Brown C.T."/>
            <person name="Singh A."/>
            <person name="Thomas B.C."/>
            <person name="Banfield J.F."/>
        </authorList>
    </citation>
    <scope>NUCLEOTIDE SEQUENCE [LARGE SCALE GENOMIC DNA]</scope>
    <source>
        <strain evidence="3">AMDSBA4</strain>
    </source>
</reference>
<dbReference type="Proteomes" id="UP000242972">
    <property type="component" value="Unassembled WGS sequence"/>
</dbReference>
<sequence>MYKGVLGFGLVSIPIQLYKAFDEERIEMHWVHTACGTRVRYQKICPVCEMVLGPEDMTKAVPLPDGRYVPLTVESESIADVDHTITILNFHPLQDVDPAFYQQSYWVKPQAGGHKPYRLLVETMDSVGQVALAQMMLRSKSRLAVVRPFNHAVLMLHGMHYPESLRAEGAEIGGPSVTISDAERDMAVRLIEQMTGPFIPEQYPNQERQRLLEEIERLMPSARTPTLPRQASEEVMDLMAQLRESVVRKTKTGQNVS</sequence>
<evidence type="ECO:0000313" key="3">
    <source>
        <dbReference type="EMBL" id="PSR33548.1"/>
    </source>
</evidence>
<dbReference type="SUPFAM" id="SSF100939">
    <property type="entry name" value="SPOC domain-like"/>
    <property type="match status" value="1"/>
</dbReference>
<evidence type="ECO:0000256" key="1">
    <source>
        <dbReference type="ARBA" id="ARBA00023125"/>
    </source>
</evidence>
<comment type="caution">
    <text evidence="3">The sequence shown here is derived from an EMBL/GenBank/DDBJ whole genome shotgun (WGS) entry which is preliminary data.</text>
</comment>
<organism evidence="3 4">
    <name type="scientific">Sulfobacillus benefaciens</name>
    <dbReference type="NCBI Taxonomy" id="453960"/>
    <lineage>
        <taxon>Bacteria</taxon>
        <taxon>Bacillati</taxon>
        <taxon>Bacillota</taxon>
        <taxon>Clostridia</taxon>
        <taxon>Eubacteriales</taxon>
        <taxon>Clostridiales Family XVII. Incertae Sedis</taxon>
        <taxon>Sulfobacillus</taxon>
    </lineage>
</organism>
<dbReference type="SMART" id="SM00559">
    <property type="entry name" value="Ku78"/>
    <property type="match status" value="1"/>
</dbReference>
<dbReference type="PANTHER" id="PTHR41251">
    <property type="entry name" value="NON-HOMOLOGOUS END JOINING PROTEIN KU"/>
    <property type="match status" value="1"/>
</dbReference>
<feature type="domain" description="Ku" evidence="2">
    <location>
        <begin position="49"/>
        <end position="176"/>
    </location>
</feature>
<dbReference type="InterPro" id="IPR016194">
    <property type="entry name" value="SPOC-like_C_dom_sf"/>
</dbReference>
<dbReference type="GO" id="GO:0006303">
    <property type="term" value="P:double-strand break repair via nonhomologous end joining"/>
    <property type="evidence" value="ECO:0007669"/>
    <property type="project" value="InterPro"/>
</dbReference>
<protein>
    <submittedName>
        <fullName evidence="3">Ku domain-containing protein</fullName>
    </submittedName>
</protein>
<dbReference type="Gene3D" id="2.40.290.10">
    <property type="match status" value="1"/>
</dbReference>
<dbReference type="AlphaFoldDB" id="A0A2T2XGE2"/>
<proteinExistence type="predicted"/>
<dbReference type="PANTHER" id="PTHR41251:SF1">
    <property type="entry name" value="NON-HOMOLOGOUS END JOINING PROTEIN KU"/>
    <property type="match status" value="1"/>
</dbReference>
<gene>
    <name evidence="3" type="ORF">C7B46_09520</name>
</gene>
<keyword evidence="1" id="KW-0238">DNA-binding</keyword>
<evidence type="ECO:0000259" key="2">
    <source>
        <dbReference type="SMART" id="SM00559"/>
    </source>
</evidence>
<dbReference type="GO" id="GO:0003690">
    <property type="term" value="F:double-stranded DNA binding"/>
    <property type="evidence" value="ECO:0007669"/>
    <property type="project" value="TreeGrafter"/>
</dbReference>
<dbReference type="PIRSF" id="PIRSF006493">
    <property type="entry name" value="Prok_Ku"/>
    <property type="match status" value="1"/>
</dbReference>
<dbReference type="EMBL" id="PXYW01000019">
    <property type="protein sequence ID" value="PSR33548.1"/>
    <property type="molecule type" value="Genomic_DNA"/>
</dbReference>
<dbReference type="InterPro" id="IPR006164">
    <property type="entry name" value="DNA_bd_Ku70/Ku80"/>
</dbReference>
<evidence type="ECO:0000313" key="4">
    <source>
        <dbReference type="Proteomes" id="UP000242972"/>
    </source>
</evidence>
<dbReference type="Pfam" id="PF02735">
    <property type="entry name" value="Ku"/>
    <property type="match status" value="1"/>
</dbReference>
<name>A0A2T2XGE2_9FIRM</name>
<dbReference type="InterPro" id="IPR009187">
    <property type="entry name" value="Prok_Ku"/>
</dbReference>
<accession>A0A2T2XGE2</accession>